<dbReference type="InterPro" id="IPR044084">
    <property type="entry name" value="AvModA-like_subst-bd"/>
</dbReference>
<dbReference type="NCBIfam" id="TIGR01256">
    <property type="entry name" value="modA"/>
    <property type="match status" value="1"/>
</dbReference>
<sequence>MKNIKIIILLSLLFVMEVFAENPITPIKNPKSEMEIVVAVAANFKNPMEEIRLAFLKLNPEANIKLIFGASGQLTNQIQNGAPVDIFLSADMDFPLALYKDGYGLHQPKVYAVGVLVLFSQKEIDKLKSISELLLSDNIKFIAIANPKTAPYGKAAVETLQSLGIYEKLKHKFVFGESITQVNQFISTGSADVGFSSFSTLYGNEDTFRYWKQVDSTTYSTIHQGLIIIHTKETKSEEEKITINKLFDFLFSSETKSILLKYGYKIPDK</sequence>
<reference evidence="5" key="1">
    <citation type="submission" date="2013-03" db="EMBL/GenBank/DDBJ databases">
        <authorList>
            <person name="Harkins D.M."/>
            <person name="Durkin A.S."/>
            <person name="Brinkac L.M."/>
            <person name="Haft D.H."/>
            <person name="Selengut J.D."/>
            <person name="Sanka R."/>
            <person name="DePew J."/>
            <person name="Purushe J."/>
            <person name="Hartskeerl R.A."/>
            <person name="Ahmed A."/>
            <person name="van der Linden H."/>
            <person name="Goris M.G.A."/>
            <person name="Vinetz J.M."/>
            <person name="Sutton G.G."/>
            <person name="Nierman W.C."/>
            <person name="Fouts D.E."/>
        </authorList>
    </citation>
    <scope>NUCLEOTIDE SEQUENCE [LARGE SCALE GENOMIC DNA]</scope>
    <source>
        <strain evidence="5">LT 11-33</strain>
    </source>
</reference>
<proteinExistence type="inferred from homology"/>
<dbReference type="GO" id="GO:0030973">
    <property type="term" value="F:molybdate ion binding"/>
    <property type="evidence" value="ECO:0007669"/>
    <property type="project" value="InterPro"/>
</dbReference>
<dbReference type="GO" id="GO:0015689">
    <property type="term" value="P:molybdate ion transport"/>
    <property type="evidence" value="ECO:0007669"/>
    <property type="project" value="InterPro"/>
</dbReference>
<dbReference type="CDD" id="cd13539">
    <property type="entry name" value="PBP2_AvModA"/>
    <property type="match status" value="1"/>
</dbReference>
<dbReference type="GO" id="GO:0046872">
    <property type="term" value="F:metal ion binding"/>
    <property type="evidence" value="ECO:0007669"/>
    <property type="project" value="UniProtKB-KW"/>
</dbReference>
<dbReference type="Proteomes" id="UP000012371">
    <property type="component" value="Unassembled WGS sequence"/>
</dbReference>
<dbReference type="PIRSF" id="PIRSF004846">
    <property type="entry name" value="ModA"/>
    <property type="match status" value="1"/>
</dbReference>
<dbReference type="AlphaFoldDB" id="N1W096"/>
<protein>
    <submittedName>
        <fullName evidence="5">Molybdate ABC transporter, periplasmic molybdate-binding protein</fullName>
    </submittedName>
</protein>
<keyword evidence="4" id="KW-0500">Molybdenum</keyword>
<name>N1W096_9LEPT</name>
<accession>N1W096</accession>
<evidence type="ECO:0000256" key="4">
    <source>
        <dbReference type="PIRSR" id="PIRSR004846-1"/>
    </source>
</evidence>
<dbReference type="InterPro" id="IPR050682">
    <property type="entry name" value="ModA/WtpA"/>
</dbReference>
<dbReference type="OrthoDB" id="9785015at2"/>
<dbReference type="Gene3D" id="3.40.190.10">
    <property type="entry name" value="Periplasmic binding protein-like II"/>
    <property type="match status" value="2"/>
</dbReference>
<keyword evidence="6" id="KW-1185">Reference proteome</keyword>
<dbReference type="RefSeq" id="WP_002972468.1">
    <property type="nucleotide sequence ID" value="NZ_AOGW02000006.1"/>
</dbReference>
<keyword evidence="3" id="KW-0732">Signal</keyword>
<keyword evidence="2 4" id="KW-0479">Metal-binding</keyword>
<dbReference type="EMBL" id="AOGW02000006">
    <property type="protein sequence ID" value="EMY62715.1"/>
    <property type="molecule type" value="Genomic_DNA"/>
</dbReference>
<evidence type="ECO:0000313" key="6">
    <source>
        <dbReference type="Proteomes" id="UP000012371"/>
    </source>
</evidence>
<comment type="caution">
    <text evidence="5">The sequence shown here is derived from an EMBL/GenBank/DDBJ whole genome shotgun (WGS) entry which is preliminary data.</text>
</comment>
<dbReference type="SUPFAM" id="SSF53850">
    <property type="entry name" value="Periplasmic binding protein-like II"/>
    <property type="match status" value="1"/>
</dbReference>
<evidence type="ECO:0000313" key="5">
    <source>
        <dbReference type="EMBL" id="EMY62715.1"/>
    </source>
</evidence>
<evidence type="ECO:0000256" key="1">
    <source>
        <dbReference type="ARBA" id="ARBA00009175"/>
    </source>
</evidence>
<evidence type="ECO:0000256" key="2">
    <source>
        <dbReference type="ARBA" id="ARBA00022723"/>
    </source>
</evidence>
<comment type="similarity">
    <text evidence="1">Belongs to the bacterial solute-binding protein ModA family.</text>
</comment>
<dbReference type="PANTHER" id="PTHR30632">
    <property type="entry name" value="MOLYBDATE-BINDING PERIPLASMIC PROTEIN"/>
    <property type="match status" value="1"/>
</dbReference>
<dbReference type="Pfam" id="PF13531">
    <property type="entry name" value="SBP_bac_11"/>
    <property type="match status" value="1"/>
</dbReference>
<evidence type="ECO:0000256" key="3">
    <source>
        <dbReference type="ARBA" id="ARBA00022729"/>
    </source>
</evidence>
<dbReference type="PANTHER" id="PTHR30632:SF14">
    <property type="entry name" value="TUNGSTATE_MOLYBDATE_CHROMATE-BINDING PROTEIN MODA"/>
    <property type="match status" value="1"/>
</dbReference>
<organism evidence="5 6">
    <name type="scientific">Leptospira terpstrae serovar Hualin str. LT 11-33 = ATCC 700639</name>
    <dbReference type="NCBI Taxonomy" id="1257025"/>
    <lineage>
        <taxon>Bacteria</taxon>
        <taxon>Pseudomonadati</taxon>
        <taxon>Spirochaetota</taxon>
        <taxon>Spirochaetia</taxon>
        <taxon>Leptospirales</taxon>
        <taxon>Leptospiraceae</taxon>
        <taxon>Leptospira</taxon>
    </lineage>
</organism>
<dbReference type="STRING" id="1257025.LEP1GSC203_3161"/>
<dbReference type="InterPro" id="IPR005950">
    <property type="entry name" value="ModA"/>
</dbReference>
<feature type="binding site" evidence="4">
    <location>
        <position position="179"/>
    </location>
    <ligand>
        <name>molybdate</name>
        <dbReference type="ChEBI" id="CHEBI:36264"/>
    </ligand>
</feature>
<feature type="binding site" evidence="4">
    <location>
        <position position="71"/>
    </location>
    <ligand>
        <name>molybdate</name>
        <dbReference type="ChEBI" id="CHEBI:36264"/>
    </ligand>
</feature>
<gene>
    <name evidence="5" type="primary">modA</name>
    <name evidence="5" type="ORF">LEP1GSC203_3161</name>
</gene>